<dbReference type="Proteomes" id="UP000054477">
    <property type="component" value="Unassembled WGS sequence"/>
</dbReference>
<reference evidence="2" key="2">
    <citation type="submission" date="2015-01" db="EMBL/GenBank/DDBJ databases">
        <title>Evolutionary Origins and Diversification of the Mycorrhizal Mutualists.</title>
        <authorList>
            <consortium name="DOE Joint Genome Institute"/>
            <consortium name="Mycorrhizal Genomics Consortium"/>
            <person name="Kohler A."/>
            <person name="Kuo A."/>
            <person name="Nagy L.G."/>
            <person name="Floudas D."/>
            <person name="Copeland A."/>
            <person name="Barry K.W."/>
            <person name="Cichocki N."/>
            <person name="Veneault-Fourrey C."/>
            <person name="LaButti K."/>
            <person name="Lindquist E.A."/>
            <person name="Lipzen A."/>
            <person name="Lundell T."/>
            <person name="Morin E."/>
            <person name="Murat C."/>
            <person name="Riley R."/>
            <person name="Ohm R."/>
            <person name="Sun H."/>
            <person name="Tunlid A."/>
            <person name="Henrissat B."/>
            <person name="Grigoriev I.V."/>
            <person name="Hibbett D.S."/>
            <person name="Martin F."/>
        </authorList>
    </citation>
    <scope>NUCLEOTIDE SEQUENCE [LARGE SCALE GENOMIC DNA]</scope>
    <source>
        <strain evidence="2">LaAM-08-1</strain>
    </source>
</reference>
<organism evidence="1 2">
    <name type="scientific">Laccaria amethystina LaAM-08-1</name>
    <dbReference type="NCBI Taxonomy" id="1095629"/>
    <lineage>
        <taxon>Eukaryota</taxon>
        <taxon>Fungi</taxon>
        <taxon>Dikarya</taxon>
        <taxon>Basidiomycota</taxon>
        <taxon>Agaricomycotina</taxon>
        <taxon>Agaricomycetes</taxon>
        <taxon>Agaricomycetidae</taxon>
        <taxon>Agaricales</taxon>
        <taxon>Agaricineae</taxon>
        <taxon>Hydnangiaceae</taxon>
        <taxon>Laccaria</taxon>
    </lineage>
</organism>
<dbReference type="HOGENOM" id="CLU_155376_0_0_1"/>
<dbReference type="OrthoDB" id="3049800at2759"/>
<gene>
    <name evidence="1" type="ORF">K443DRAFT_33511</name>
</gene>
<evidence type="ECO:0000313" key="1">
    <source>
        <dbReference type="EMBL" id="KIJ92810.1"/>
    </source>
</evidence>
<feature type="non-terminal residue" evidence="1">
    <location>
        <position position="119"/>
    </location>
</feature>
<dbReference type="EMBL" id="KN838883">
    <property type="protein sequence ID" value="KIJ92810.1"/>
    <property type="molecule type" value="Genomic_DNA"/>
</dbReference>
<accession>A0A0C9WPG0</accession>
<feature type="non-terminal residue" evidence="1">
    <location>
        <position position="1"/>
    </location>
</feature>
<proteinExistence type="predicted"/>
<sequence length="119" mass="13674">YCGLCSPLAISGEPRTIWKYNAIFHLLTEHAQDSVGMDPNRDSQKLPKIPGQMIVDMFISREEEEFLKVNAQLTTEDREKHGIPNSDGVEFPCLTREELKRERAQTLSVVESSEKQRKR</sequence>
<keyword evidence="2" id="KW-1185">Reference proteome</keyword>
<dbReference type="AlphaFoldDB" id="A0A0C9WPG0"/>
<protein>
    <submittedName>
        <fullName evidence="1">Uncharacterized protein</fullName>
    </submittedName>
</protein>
<evidence type="ECO:0000313" key="2">
    <source>
        <dbReference type="Proteomes" id="UP000054477"/>
    </source>
</evidence>
<reference evidence="1 2" key="1">
    <citation type="submission" date="2014-04" db="EMBL/GenBank/DDBJ databases">
        <authorList>
            <consortium name="DOE Joint Genome Institute"/>
            <person name="Kuo A."/>
            <person name="Kohler A."/>
            <person name="Nagy L.G."/>
            <person name="Floudas D."/>
            <person name="Copeland A."/>
            <person name="Barry K.W."/>
            <person name="Cichocki N."/>
            <person name="Veneault-Fourrey C."/>
            <person name="LaButti K."/>
            <person name="Lindquist E.A."/>
            <person name="Lipzen A."/>
            <person name="Lundell T."/>
            <person name="Morin E."/>
            <person name="Murat C."/>
            <person name="Sun H."/>
            <person name="Tunlid A."/>
            <person name="Henrissat B."/>
            <person name="Grigoriev I.V."/>
            <person name="Hibbett D.S."/>
            <person name="Martin F."/>
            <person name="Nordberg H.P."/>
            <person name="Cantor M.N."/>
            <person name="Hua S.X."/>
        </authorList>
    </citation>
    <scope>NUCLEOTIDE SEQUENCE [LARGE SCALE GENOMIC DNA]</scope>
    <source>
        <strain evidence="1 2">LaAM-08-1</strain>
    </source>
</reference>
<name>A0A0C9WPG0_9AGAR</name>